<gene>
    <name evidence="8" type="ORF">M408DRAFT_16494</name>
</gene>
<dbReference type="AlphaFoldDB" id="A0A0C2XFJ7"/>
<dbReference type="InterPro" id="IPR013083">
    <property type="entry name" value="Znf_RING/FYVE/PHD"/>
</dbReference>
<feature type="domain" description="RING-type" evidence="7">
    <location>
        <begin position="10"/>
        <end position="54"/>
    </location>
</feature>
<dbReference type="EMBL" id="KN824296">
    <property type="protein sequence ID" value="KIM27882.1"/>
    <property type="molecule type" value="Genomic_DNA"/>
</dbReference>
<dbReference type="PROSITE" id="PS50089">
    <property type="entry name" value="ZF_RING_2"/>
    <property type="match status" value="1"/>
</dbReference>
<evidence type="ECO:0000313" key="9">
    <source>
        <dbReference type="Proteomes" id="UP000054097"/>
    </source>
</evidence>
<dbReference type="SMART" id="SM00184">
    <property type="entry name" value="RING"/>
    <property type="match status" value="1"/>
</dbReference>
<feature type="compositionally biased region" description="Low complexity" evidence="6">
    <location>
        <begin position="342"/>
        <end position="353"/>
    </location>
</feature>
<dbReference type="SUPFAM" id="SSF57850">
    <property type="entry name" value="RING/U-box"/>
    <property type="match status" value="1"/>
</dbReference>
<proteinExistence type="predicted"/>
<accession>A0A0C2XFJ7</accession>
<evidence type="ECO:0000256" key="4">
    <source>
        <dbReference type="PROSITE-ProRule" id="PRU00175"/>
    </source>
</evidence>
<evidence type="ECO:0000256" key="3">
    <source>
        <dbReference type="ARBA" id="ARBA00022833"/>
    </source>
</evidence>
<keyword evidence="3" id="KW-0862">Zinc</keyword>
<feature type="region of interest" description="Disordered" evidence="6">
    <location>
        <begin position="77"/>
        <end position="97"/>
    </location>
</feature>
<protein>
    <recommendedName>
        <fullName evidence="7">RING-type domain-containing protein</fullName>
    </recommendedName>
</protein>
<keyword evidence="9" id="KW-1185">Reference proteome</keyword>
<evidence type="ECO:0000256" key="2">
    <source>
        <dbReference type="ARBA" id="ARBA00022771"/>
    </source>
</evidence>
<feature type="compositionally biased region" description="Low complexity" evidence="6">
    <location>
        <begin position="265"/>
        <end position="286"/>
    </location>
</feature>
<keyword evidence="2 4" id="KW-0863">Zinc-finger</keyword>
<evidence type="ECO:0000256" key="5">
    <source>
        <dbReference type="SAM" id="Coils"/>
    </source>
</evidence>
<evidence type="ECO:0000256" key="1">
    <source>
        <dbReference type="ARBA" id="ARBA00022723"/>
    </source>
</evidence>
<feature type="compositionally biased region" description="Pro residues" evidence="6">
    <location>
        <begin position="392"/>
        <end position="402"/>
    </location>
</feature>
<dbReference type="InterPro" id="IPR027370">
    <property type="entry name" value="Znf-RING_euk"/>
</dbReference>
<feature type="coiled-coil region" evidence="5">
    <location>
        <begin position="183"/>
        <end position="231"/>
    </location>
</feature>
<evidence type="ECO:0000256" key="6">
    <source>
        <dbReference type="SAM" id="MobiDB-lite"/>
    </source>
</evidence>
<dbReference type="InterPro" id="IPR017907">
    <property type="entry name" value="Znf_RING_CS"/>
</dbReference>
<dbReference type="InterPro" id="IPR001841">
    <property type="entry name" value="Znf_RING"/>
</dbReference>
<dbReference type="HOGENOM" id="CLU_530090_0_0_1"/>
<dbReference type="Proteomes" id="UP000054097">
    <property type="component" value="Unassembled WGS sequence"/>
</dbReference>
<reference evidence="8 9" key="1">
    <citation type="submission" date="2014-04" db="EMBL/GenBank/DDBJ databases">
        <authorList>
            <consortium name="DOE Joint Genome Institute"/>
            <person name="Kuo A."/>
            <person name="Zuccaro A."/>
            <person name="Kohler A."/>
            <person name="Nagy L.G."/>
            <person name="Floudas D."/>
            <person name="Copeland A."/>
            <person name="Barry K.W."/>
            <person name="Cichocki N."/>
            <person name="Veneault-Fourrey C."/>
            <person name="LaButti K."/>
            <person name="Lindquist E.A."/>
            <person name="Lipzen A."/>
            <person name="Lundell T."/>
            <person name="Morin E."/>
            <person name="Murat C."/>
            <person name="Sun H."/>
            <person name="Tunlid A."/>
            <person name="Henrissat B."/>
            <person name="Grigoriev I.V."/>
            <person name="Hibbett D.S."/>
            <person name="Martin F."/>
            <person name="Nordberg H.P."/>
            <person name="Cantor M.N."/>
            <person name="Hua S.X."/>
        </authorList>
    </citation>
    <scope>NUCLEOTIDE SEQUENCE [LARGE SCALE GENOMIC DNA]</scope>
    <source>
        <strain evidence="8 9">MAFF 305830</strain>
    </source>
</reference>
<feature type="compositionally biased region" description="Polar residues" evidence="6">
    <location>
        <begin position="377"/>
        <end position="387"/>
    </location>
</feature>
<dbReference type="Gene3D" id="3.30.40.10">
    <property type="entry name" value="Zinc/RING finger domain, C3HC4 (zinc finger)"/>
    <property type="match status" value="1"/>
</dbReference>
<keyword evidence="5" id="KW-0175">Coiled coil</keyword>
<organism evidence="8 9">
    <name type="scientific">Serendipita vermifera MAFF 305830</name>
    <dbReference type="NCBI Taxonomy" id="933852"/>
    <lineage>
        <taxon>Eukaryota</taxon>
        <taxon>Fungi</taxon>
        <taxon>Dikarya</taxon>
        <taxon>Basidiomycota</taxon>
        <taxon>Agaricomycotina</taxon>
        <taxon>Agaricomycetes</taxon>
        <taxon>Sebacinales</taxon>
        <taxon>Serendipitaceae</taxon>
        <taxon>Serendipita</taxon>
    </lineage>
</organism>
<sequence>MLTIDPTSICDVCGDQYGTVCLPYLIPCGHTFCRNCLVNINDNNPKGASCPLCRETFTLEQIHLVRVDPADPLPKLSYDHFNPSDDTDSDFSDRARSPWNQDARIRDEARALELRVQQAASVKCTFEEVSALRDDIQNWLLTEPKYKPSSKFPALRLSAALLRAILLNSLAFSEASKTAKIAEDGLRDKIKALESQQTTLEADIRRQRQQYSEKSHECSQLRAEVERLRKLNPGSATSTRLHSSPFPGPASPTSPTAPNSPPPSSSSSMQSPSVRYLSSPETTPSSRLPPPRSVTTSPTRMNPYAPTTLPSIASATSSSRSSSAASSASSSPSTQPVREFFTPQSSRQTSPAPTTSPTPIPYATRPQPKSGLETLMARTSAQPSVPRSMTAPLPPNGTPPPIRNGTRPRPIQTRPQAHAYPKVWLPMIDDTEDTSAAENTYTYSHLSRNGTLRGPGTPTQTSIRR</sequence>
<evidence type="ECO:0000259" key="7">
    <source>
        <dbReference type="PROSITE" id="PS50089"/>
    </source>
</evidence>
<dbReference type="GO" id="GO:0008270">
    <property type="term" value="F:zinc ion binding"/>
    <property type="evidence" value="ECO:0007669"/>
    <property type="project" value="UniProtKB-KW"/>
</dbReference>
<feature type="region of interest" description="Disordered" evidence="6">
    <location>
        <begin position="442"/>
        <end position="465"/>
    </location>
</feature>
<dbReference type="PROSITE" id="PS00518">
    <property type="entry name" value="ZF_RING_1"/>
    <property type="match status" value="1"/>
</dbReference>
<name>A0A0C2XFJ7_SERVB</name>
<dbReference type="Pfam" id="PF13445">
    <property type="entry name" value="zf-RING_UBOX"/>
    <property type="match status" value="1"/>
</dbReference>
<reference evidence="9" key="2">
    <citation type="submission" date="2015-01" db="EMBL/GenBank/DDBJ databases">
        <title>Evolutionary Origins and Diversification of the Mycorrhizal Mutualists.</title>
        <authorList>
            <consortium name="DOE Joint Genome Institute"/>
            <consortium name="Mycorrhizal Genomics Consortium"/>
            <person name="Kohler A."/>
            <person name="Kuo A."/>
            <person name="Nagy L.G."/>
            <person name="Floudas D."/>
            <person name="Copeland A."/>
            <person name="Barry K.W."/>
            <person name="Cichocki N."/>
            <person name="Veneault-Fourrey C."/>
            <person name="LaButti K."/>
            <person name="Lindquist E.A."/>
            <person name="Lipzen A."/>
            <person name="Lundell T."/>
            <person name="Morin E."/>
            <person name="Murat C."/>
            <person name="Riley R."/>
            <person name="Ohm R."/>
            <person name="Sun H."/>
            <person name="Tunlid A."/>
            <person name="Henrissat B."/>
            <person name="Grigoriev I.V."/>
            <person name="Hibbett D.S."/>
            <person name="Martin F."/>
        </authorList>
    </citation>
    <scope>NUCLEOTIDE SEQUENCE [LARGE SCALE GENOMIC DNA]</scope>
    <source>
        <strain evidence="9">MAFF 305830</strain>
    </source>
</reference>
<feature type="region of interest" description="Disordered" evidence="6">
    <location>
        <begin position="234"/>
        <end position="418"/>
    </location>
</feature>
<feature type="compositionally biased region" description="Low complexity" evidence="6">
    <location>
        <begin position="293"/>
        <end position="334"/>
    </location>
</feature>
<dbReference type="OrthoDB" id="6105938at2759"/>
<evidence type="ECO:0000313" key="8">
    <source>
        <dbReference type="EMBL" id="KIM27882.1"/>
    </source>
</evidence>
<keyword evidence="1" id="KW-0479">Metal-binding</keyword>
<dbReference type="STRING" id="933852.A0A0C2XFJ7"/>